<protein>
    <submittedName>
        <fullName evidence="2">Hemerythrin domain-containing protein</fullName>
    </submittedName>
</protein>
<gene>
    <name evidence="2" type="ORF">SM757_19130</name>
</gene>
<reference evidence="2 3" key="1">
    <citation type="submission" date="2023-11" db="EMBL/GenBank/DDBJ databases">
        <title>Draft genome of Azohydromonas lata strain H1 (DSM1123), a polyhydroxyalkanoate producer.</title>
        <authorList>
            <person name="Traversa D."/>
            <person name="D'Addabbo P."/>
            <person name="Pazzani C."/>
            <person name="Manzari C."/>
            <person name="Chiara M."/>
            <person name="Scrascia M."/>
        </authorList>
    </citation>
    <scope>NUCLEOTIDE SEQUENCE [LARGE SCALE GENOMIC DNA]</scope>
    <source>
        <strain evidence="2 3">H1</strain>
    </source>
</reference>
<accession>A0ABU5IHT0</accession>
<dbReference type="Pfam" id="PF01814">
    <property type="entry name" value="Hemerythrin"/>
    <property type="match status" value="1"/>
</dbReference>
<proteinExistence type="predicted"/>
<dbReference type="EMBL" id="JAXOJX010000033">
    <property type="protein sequence ID" value="MDZ5458696.1"/>
    <property type="molecule type" value="Genomic_DNA"/>
</dbReference>
<comment type="caution">
    <text evidence="2">The sequence shown here is derived from an EMBL/GenBank/DDBJ whole genome shotgun (WGS) entry which is preliminary data.</text>
</comment>
<name>A0ABU5IHT0_9BURK</name>
<evidence type="ECO:0000259" key="1">
    <source>
        <dbReference type="Pfam" id="PF01814"/>
    </source>
</evidence>
<dbReference type="Gene3D" id="1.20.120.520">
    <property type="entry name" value="nmb1532 protein domain like"/>
    <property type="match status" value="1"/>
</dbReference>
<dbReference type="InterPro" id="IPR012312">
    <property type="entry name" value="Hemerythrin-like"/>
</dbReference>
<keyword evidence="3" id="KW-1185">Reference proteome</keyword>
<evidence type="ECO:0000313" key="3">
    <source>
        <dbReference type="Proteomes" id="UP001293718"/>
    </source>
</evidence>
<sequence>MNQFLNKLSPSITNMIRMDHTHVLATFHQYEVDTPPKTKQALAKTVCLALEIHAQLEEEIFYPAMREAQSDNAVLDKSVPEHDEMRTLIARLRTLDPTDPEHDRVFMSLMRAVMHHVADEETTLLPQAELGLADRLGELGAKMTKRRLELTAPHAGEIASNTVRTMPASSMALAAGALLMGGYMLKQTFKGRRHMG</sequence>
<dbReference type="PANTHER" id="PTHR35585:SF1">
    <property type="entry name" value="HHE DOMAIN PROTEIN (AFU_ORTHOLOGUE AFUA_4G00730)"/>
    <property type="match status" value="1"/>
</dbReference>
<feature type="domain" description="Hemerythrin-like" evidence="1">
    <location>
        <begin position="12"/>
        <end position="128"/>
    </location>
</feature>
<organism evidence="2 3">
    <name type="scientific">Azohydromonas lata</name>
    <dbReference type="NCBI Taxonomy" id="45677"/>
    <lineage>
        <taxon>Bacteria</taxon>
        <taxon>Pseudomonadati</taxon>
        <taxon>Pseudomonadota</taxon>
        <taxon>Betaproteobacteria</taxon>
        <taxon>Burkholderiales</taxon>
        <taxon>Sphaerotilaceae</taxon>
        <taxon>Azohydromonas</taxon>
    </lineage>
</organism>
<evidence type="ECO:0000313" key="2">
    <source>
        <dbReference type="EMBL" id="MDZ5458696.1"/>
    </source>
</evidence>
<dbReference type="CDD" id="cd12108">
    <property type="entry name" value="Hr-like"/>
    <property type="match status" value="1"/>
</dbReference>
<dbReference type="Proteomes" id="UP001293718">
    <property type="component" value="Unassembled WGS sequence"/>
</dbReference>
<dbReference type="RefSeq" id="WP_066331086.1">
    <property type="nucleotide sequence ID" value="NZ_JAXOJX010000033.1"/>
</dbReference>
<dbReference type="PANTHER" id="PTHR35585">
    <property type="entry name" value="HHE DOMAIN PROTEIN (AFU_ORTHOLOGUE AFUA_4G00730)"/>
    <property type="match status" value="1"/>
</dbReference>